<dbReference type="AlphaFoldDB" id="A0A2N3MXZ8"/>
<accession>A0A2N3MXZ8</accession>
<protein>
    <recommendedName>
        <fullName evidence="1">JmjC domain-containing protein</fullName>
    </recommendedName>
</protein>
<dbReference type="Gene3D" id="2.60.120.650">
    <property type="entry name" value="Cupin"/>
    <property type="match status" value="1"/>
</dbReference>
<dbReference type="PANTHER" id="PTHR12461:SF105">
    <property type="entry name" value="HYPOXIA-INDUCIBLE FACTOR 1-ALPHA INHIBITOR"/>
    <property type="match status" value="1"/>
</dbReference>
<dbReference type="SMART" id="SM00558">
    <property type="entry name" value="JmjC"/>
    <property type="match status" value="1"/>
</dbReference>
<gene>
    <name evidence="2" type="ORF">jhhlp_008412</name>
</gene>
<dbReference type="InterPro" id="IPR041667">
    <property type="entry name" value="Cupin_8"/>
</dbReference>
<dbReference type="PROSITE" id="PS51184">
    <property type="entry name" value="JMJC"/>
    <property type="match status" value="1"/>
</dbReference>
<dbReference type="VEuPathDB" id="FungiDB:jhhlp_008412"/>
<dbReference type="SUPFAM" id="SSF51197">
    <property type="entry name" value="Clavaminate synthase-like"/>
    <property type="match status" value="1"/>
</dbReference>
<proteinExistence type="predicted"/>
<reference evidence="2 3" key="1">
    <citation type="journal article" date="2017" name="G3 (Bethesda)">
        <title>First Draft Genome Sequence of the Pathogenic Fungus Lomentospora prolificans (Formerly Scedosporium prolificans).</title>
        <authorList>
            <person name="Luo R."/>
            <person name="Zimin A."/>
            <person name="Workman R."/>
            <person name="Fan Y."/>
            <person name="Pertea G."/>
            <person name="Grossman N."/>
            <person name="Wear M.P."/>
            <person name="Jia B."/>
            <person name="Miller H."/>
            <person name="Casadevall A."/>
            <person name="Timp W."/>
            <person name="Zhang S.X."/>
            <person name="Salzberg S.L."/>
        </authorList>
    </citation>
    <scope>NUCLEOTIDE SEQUENCE [LARGE SCALE GENOMIC DNA]</scope>
    <source>
        <strain evidence="2 3">JHH-5317</strain>
    </source>
</reference>
<dbReference type="EMBL" id="NLAX01001623">
    <property type="protein sequence ID" value="PKS05045.1"/>
    <property type="molecule type" value="Genomic_DNA"/>
</dbReference>
<dbReference type="InterPro" id="IPR003347">
    <property type="entry name" value="JmjC_dom"/>
</dbReference>
<name>A0A2N3MXZ8_9PEZI</name>
<evidence type="ECO:0000313" key="2">
    <source>
        <dbReference type="EMBL" id="PKS05045.1"/>
    </source>
</evidence>
<dbReference type="Proteomes" id="UP000233524">
    <property type="component" value="Unassembled WGS sequence"/>
</dbReference>
<dbReference type="OrthoDB" id="263283at2759"/>
<organism evidence="2 3">
    <name type="scientific">Lomentospora prolificans</name>
    <dbReference type="NCBI Taxonomy" id="41688"/>
    <lineage>
        <taxon>Eukaryota</taxon>
        <taxon>Fungi</taxon>
        <taxon>Dikarya</taxon>
        <taxon>Ascomycota</taxon>
        <taxon>Pezizomycotina</taxon>
        <taxon>Sordariomycetes</taxon>
        <taxon>Hypocreomycetidae</taxon>
        <taxon>Microascales</taxon>
        <taxon>Microascaceae</taxon>
        <taxon>Lomentospora</taxon>
    </lineage>
</organism>
<dbReference type="InParanoid" id="A0A2N3MXZ8"/>
<feature type="domain" description="JmjC" evidence="1">
    <location>
        <begin position="151"/>
        <end position="321"/>
    </location>
</feature>
<evidence type="ECO:0000313" key="3">
    <source>
        <dbReference type="Proteomes" id="UP000233524"/>
    </source>
</evidence>
<keyword evidence="3" id="KW-1185">Reference proteome</keyword>
<evidence type="ECO:0000259" key="1">
    <source>
        <dbReference type="PROSITE" id="PS51184"/>
    </source>
</evidence>
<dbReference type="STRING" id="41688.A0A2N3MXZ8"/>
<sequence>MPTSFHQANIPEFQKLTQELRLPLALHAPPALSSPPFLPAQEKWFTPSKDPSGANSGTLSPYLDDFFYLPFPYELMSPQPLAADQSGAQDAVSLFVDWLSRQTSPREALLMESILPLKQELLRPPTSAPSFFQFDAPLSLLLSALAFNRSSPNTPLRQLYIAQSPIPDLPPQLAADLPTPHIVAKAGKGDIYASSIWIGLEPTYTPLHRDPNPNLFCQLHGAKVVRLMSPTAGEALFRTVQRKLGKSGSSRIRLADMMHGPERDLLHTTIWEATGEDTAGELLETRVGPGDALFIPVGWWHSVRSEGWEGALNASVNWWFR</sequence>
<comment type="caution">
    <text evidence="2">The sequence shown here is derived from an EMBL/GenBank/DDBJ whole genome shotgun (WGS) entry which is preliminary data.</text>
</comment>
<dbReference type="Pfam" id="PF13621">
    <property type="entry name" value="Cupin_8"/>
    <property type="match status" value="1"/>
</dbReference>
<dbReference type="PANTHER" id="PTHR12461">
    <property type="entry name" value="HYPOXIA-INDUCIBLE FACTOR 1 ALPHA INHIBITOR-RELATED"/>
    <property type="match status" value="1"/>
</dbReference>